<evidence type="ECO:0000313" key="1">
    <source>
        <dbReference type="EMBL" id="KAI0040788.1"/>
    </source>
</evidence>
<dbReference type="EMBL" id="MU276167">
    <property type="protein sequence ID" value="KAI0040788.1"/>
    <property type="molecule type" value="Genomic_DNA"/>
</dbReference>
<organism evidence="1 2">
    <name type="scientific">Auriscalpium vulgare</name>
    <dbReference type="NCBI Taxonomy" id="40419"/>
    <lineage>
        <taxon>Eukaryota</taxon>
        <taxon>Fungi</taxon>
        <taxon>Dikarya</taxon>
        <taxon>Basidiomycota</taxon>
        <taxon>Agaricomycotina</taxon>
        <taxon>Agaricomycetes</taxon>
        <taxon>Russulales</taxon>
        <taxon>Auriscalpiaceae</taxon>
        <taxon>Auriscalpium</taxon>
    </lineage>
</organism>
<evidence type="ECO:0000313" key="2">
    <source>
        <dbReference type="Proteomes" id="UP000814033"/>
    </source>
</evidence>
<reference evidence="1" key="1">
    <citation type="submission" date="2021-02" db="EMBL/GenBank/DDBJ databases">
        <authorList>
            <consortium name="DOE Joint Genome Institute"/>
            <person name="Ahrendt S."/>
            <person name="Looney B.P."/>
            <person name="Miyauchi S."/>
            <person name="Morin E."/>
            <person name="Drula E."/>
            <person name="Courty P.E."/>
            <person name="Chicoki N."/>
            <person name="Fauchery L."/>
            <person name="Kohler A."/>
            <person name="Kuo A."/>
            <person name="Labutti K."/>
            <person name="Pangilinan J."/>
            <person name="Lipzen A."/>
            <person name="Riley R."/>
            <person name="Andreopoulos W."/>
            <person name="He G."/>
            <person name="Johnson J."/>
            <person name="Barry K.W."/>
            <person name="Grigoriev I.V."/>
            <person name="Nagy L."/>
            <person name="Hibbett D."/>
            <person name="Henrissat B."/>
            <person name="Matheny P.B."/>
            <person name="Labbe J."/>
            <person name="Martin F."/>
        </authorList>
    </citation>
    <scope>NUCLEOTIDE SEQUENCE</scope>
    <source>
        <strain evidence="1">FP105234-sp</strain>
    </source>
</reference>
<protein>
    <submittedName>
        <fullName evidence="1">Uncharacterized protein</fullName>
    </submittedName>
</protein>
<keyword evidence="2" id="KW-1185">Reference proteome</keyword>
<proteinExistence type="predicted"/>
<gene>
    <name evidence="1" type="ORF">FA95DRAFT_823603</name>
</gene>
<accession>A0ACB8R9W0</accession>
<comment type="caution">
    <text evidence="1">The sequence shown here is derived from an EMBL/GenBank/DDBJ whole genome shotgun (WGS) entry which is preliminary data.</text>
</comment>
<sequence length="172" mass="18877">MSHRHLSALIIYLLTRPSALPPPAYPTSYGFDPLRLAPRQHARPLHFLVASPSVKARNNTPAPSGKLGRSGRFQCHPKSNRRKLVRTVLRTSASDASTPFTFFGGGGNGSAASGCHQSSWLGTKTASAWLLAPWHLGTAERRYYMKRQGSDAPRQADGTFLLLVTRREALQE</sequence>
<dbReference type="Proteomes" id="UP000814033">
    <property type="component" value="Unassembled WGS sequence"/>
</dbReference>
<name>A0ACB8R9W0_9AGAM</name>
<reference evidence="1" key="2">
    <citation type="journal article" date="2022" name="New Phytol.">
        <title>Evolutionary transition to the ectomycorrhizal habit in the genomes of a hyperdiverse lineage of mushroom-forming fungi.</title>
        <authorList>
            <person name="Looney B."/>
            <person name="Miyauchi S."/>
            <person name="Morin E."/>
            <person name="Drula E."/>
            <person name="Courty P.E."/>
            <person name="Kohler A."/>
            <person name="Kuo A."/>
            <person name="LaButti K."/>
            <person name="Pangilinan J."/>
            <person name="Lipzen A."/>
            <person name="Riley R."/>
            <person name="Andreopoulos W."/>
            <person name="He G."/>
            <person name="Johnson J."/>
            <person name="Nolan M."/>
            <person name="Tritt A."/>
            <person name="Barry K.W."/>
            <person name="Grigoriev I.V."/>
            <person name="Nagy L.G."/>
            <person name="Hibbett D."/>
            <person name="Henrissat B."/>
            <person name="Matheny P.B."/>
            <person name="Labbe J."/>
            <person name="Martin F.M."/>
        </authorList>
    </citation>
    <scope>NUCLEOTIDE SEQUENCE</scope>
    <source>
        <strain evidence="1">FP105234-sp</strain>
    </source>
</reference>